<dbReference type="PROSITE" id="PS50995">
    <property type="entry name" value="HTH_MARR_2"/>
    <property type="match status" value="1"/>
</dbReference>
<dbReference type="RefSeq" id="WP_226952809.1">
    <property type="nucleotide sequence ID" value="NZ_JACDXW010000001.1"/>
</dbReference>
<comment type="caution">
    <text evidence="2">The sequence shown here is derived from an EMBL/GenBank/DDBJ whole genome shotgun (WGS) entry which is preliminary data.</text>
</comment>
<reference evidence="2 3" key="1">
    <citation type="submission" date="2020-07" db="EMBL/GenBank/DDBJ databases">
        <title>Pusillimonas sp. nov., isolated from poultry manure in Taiwan.</title>
        <authorList>
            <person name="Lin S.-Y."/>
            <person name="Tang Y.-S."/>
            <person name="Young C.-C."/>
        </authorList>
    </citation>
    <scope>NUCLEOTIDE SEQUENCE [LARGE SCALE GENOMIC DNA]</scope>
    <source>
        <strain evidence="2 3">CC-YST705</strain>
    </source>
</reference>
<dbReference type="InterPro" id="IPR036390">
    <property type="entry name" value="WH_DNA-bd_sf"/>
</dbReference>
<accession>A0ABS8C980</accession>
<protein>
    <submittedName>
        <fullName evidence="2">MarR family transcriptional regulator</fullName>
    </submittedName>
</protein>
<dbReference type="InterPro" id="IPR000835">
    <property type="entry name" value="HTH_MarR-typ"/>
</dbReference>
<dbReference type="PRINTS" id="PR00598">
    <property type="entry name" value="HTHMARR"/>
</dbReference>
<dbReference type="Pfam" id="PF12802">
    <property type="entry name" value="MarR_2"/>
    <property type="match status" value="1"/>
</dbReference>
<organism evidence="2 3">
    <name type="scientific">Mesopusillimonas faecipullorum</name>
    <dbReference type="NCBI Taxonomy" id="2755040"/>
    <lineage>
        <taxon>Bacteria</taxon>
        <taxon>Pseudomonadati</taxon>
        <taxon>Pseudomonadota</taxon>
        <taxon>Betaproteobacteria</taxon>
        <taxon>Burkholderiales</taxon>
        <taxon>Alcaligenaceae</taxon>
        <taxon>Mesopusillimonas</taxon>
    </lineage>
</organism>
<dbReference type="SUPFAM" id="SSF46785">
    <property type="entry name" value="Winged helix' DNA-binding domain"/>
    <property type="match status" value="1"/>
</dbReference>
<evidence type="ECO:0000259" key="1">
    <source>
        <dbReference type="PROSITE" id="PS50995"/>
    </source>
</evidence>
<dbReference type="PANTHER" id="PTHR33164">
    <property type="entry name" value="TRANSCRIPTIONAL REGULATOR, MARR FAMILY"/>
    <property type="match status" value="1"/>
</dbReference>
<name>A0ABS8C980_9BURK</name>
<dbReference type="Gene3D" id="1.10.10.10">
    <property type="entry name" value="Winged helix-like DNA-binding domain superfamily/Winged helix DNA-binding domain"/>
    <property type="match status" value="1"/>
</dbReference>
<dbReference type="Proteomes" id="UP000776983">
    <property type="component" value="Unassembled WGS sequence"/>
</dbReference>
<keyword evidence="3" id="KW-1185">Reference proteome</keyword>
<sequence length="154" mass="17104">MDNELIDLMRTVATRFHARMREHVAASDAGLTGFQARLLNLIGRNEGVSPLELSVFIERDKAQVTRAVNELEALGVVTRTPSPIDKRAKCLMLTPSGHKTHEHLKGLREQLAAETLSDFNDDEKQALRLSLQRMAAALQSDRPETGPDATELYS</sequence>
<dbReference type="SMART" id="SM00347">
    <property type="entry name" value="HTH_MARR"/>
    <property type="match status" value="1"/>
</dbReference>
<evidence type="ECO:0000313" key="2">
    <source>
        <dbReference type="EMBL" id="MCB5362580.1"/>
    </source>
</evidence>
<proteinExistence type="predicted"/>
<dbReference type="EMBL" id="JACDXW010000001">
    <property type="protein sequence ID" value="MCB5362580.1"/>
    <property type="molecule type" value="Genomic_DNA"/>
</dbReference>
<dbReference type="PANTHER" id="PTHR33164:SF99">
    <property type="entry name" value="MARR FAMILY REGULATORY PROTEIN"/>
    <property type="match status" value="1"/>
</dbReference>
<gene>
    <name evidence="2" type="ORF">H0484_02270</name>
</gene>
<dbReference type="InterPro" id="IPR039422">
    <property type="entry name" value="MarR/SlyA-like"/>
</dbReference>
<feature type="domain" description="HTH marR-type" evidence="1">
    <location>
        <begin position="2"/>
        <end position="136"/>
    </location>
</feature>
<evidence type="ECO:0000313" key="3">
    <source>
        <dbReference type="Proteomes" id="UP000776983"/>
    </source>
</evidence>
<dbReference type="InterPro" id="IPR036388">
    <property type="entry name" value="WH-like_DNA-bd_sf"/>
</dbReference>